<sequence>MKQLFTTQDLLLYLYDELDCLESMALQKALKTNISLQEELEQLKKGQSQLDDCLLEPEQDILDNILDYSRLSHLETELH</sequence>
<proteinExistence type="predicted"/>
<dbReference type="AlphaFoldDB" id="J0XWF2"/>
<name>J0XWF2_9BACT</name>
<evidence type="ECO:0000313" key="2">
    <source>
        <dbReference type="Proteomes" id="UP000005113"/>
    </source>
</evidence>
<dbReference type="RefSeq" id="WP_002658960.1">
    <property type="nucleotide sequence ID" value="NZ_JH719942.1"/>
</dbReference>
<dbReference type="EMBL" id="JH719942">
    <property type="protein sequence ID" value="EJF53361.1"/>
    <property type="molecule type" value="Genomic_DNA"/>
</dbReference>
<reference evidence="2" key="1">
    <citation type="journal article" date="2012" name="Stand. Genomic Sci.">
        <title>Permanent draft genome sequence of the gliding predator Saprospira grandis strain Sa g1 (= HR1).</title>
        <authorList>
            <person name="Mavromatis K."/>
            <person name="Chertkov O."/>
            <person name="Lapidus A."/>
            <person name="Nolan M."/>
            <person name="Lucas S."/>
            <person name="Tice H."/>
            <person name="Del Rio T.G."/>
            <person name="Cheng J.F."/>
            <person name="Han C."/>
            <person name="Tapia R."/>
            <person name="Bruce D."/>
            <person name="Goodwin L.A."/>
            <person name="Pitluck S."/>
            <person name="Huntemann M."/>
            <person name="Liolios K."/>
            <person name="Pagani I."/>
            <person name="Ivanova N."/>
            <person name="Mikhailova N."/>
            <person name="Pati A."/>
            <person name="Chen A."/>
            <person name="Palaniappan K."/>
            <person name="Land M."/>
            <person name="Brambilla E.M."/>
            <person name="Rohde M."/>
            <person name="Spring S."/>
            <person name="Goker M."/>
            <person name="Detter J.C."/>
            <person name="Bristow J."/>
            <person name="Eisen J.A."/>
            <person name="Markowitz V."/>
            <person name="Hugenholtz P."/>
            <person name="Kyrpides N.C."/>
            <person name="Klenk H.P."/>
            <person name="Woyke T."/>
        </authorList>
    </citation>
    <scope>NUCLEOTIDE SEQUENCE [LARGE SCALE GENOMIC DNA]</scope>
    <source>
        <strain evidence="2">DSM 2844</strain>
    </source>
</reference>
<organism evidence="1 2">
    <name type="scientific">Saprospira grandis DSM 2844</name>
    <dbReference type="NCBI Taxonomy" id="694433"/>
    <lineage>
        <taxon>Bacteria</taxon>
        <taxon>Pseudomonadati</taxon>
        <taxon>Bacteroidota</taxon>
        <taxon>Saprospiria</taxon>
        <taxon>Saprospirales</taxon>
        <taxon>Saprospiraceae</taxon>
        <taxon>Saprospira</taxon>
    </lineage>
</organism>
<dbReference type="Proteomes" id="UP000005113">
    <property type="component" value="Unassembled WGS sequence"/>
</dbReference>
<dbReference type="OrthoDB" id="982713at2"/>
<protein>
    <submittedName>
        <fullName evidence="1">Uncharacterized protein</fullName>
    </submittedName>
</protein>
<gene>
    <name evidence="1" type="ORF">SapgrDRAFT_1655</name>
</gene>
<accession>J0XWF2</accession>
<evidence type="ECO:0000313" key="1">
    <source>
        <dbReference type="EMBL" id="EJF53361.1"/>
    </source>
</evidence>
<dbReference type="HOGENOM" id="CLU_196685_0_1_10"/>